<evidence type="ECO:0000256" key="3">
    <source>
        <dbReference type="ARBA" id="ARBA00022475"/>
    </source>
</evidence>
<dbReference type="PANTHER" id="PTHR16024">
    <property type="entry name" value="XK-RELATED PROTEIN"/>
    <property type="match status" value="1"/>
</dbReference>
<dbReference type="Pfam" id="PF09815">
    <property type="entry name" value="XK-related"/>
    <property type="match status" value="1"/>
</dbReference>
<protein>
    <recommendedName>
        <fullName evidence="7">XK-related protein</fullName>
    </recommendedName>
</protein>
<evidence type="ECO:0000256" key="1">
    <source>
        <dbReference type="ARBA" id="ARBA00004651"/>
    </source>
</evidence>
<evidence type="ECO:0000256" key="5">
    <source>
        <dbReference type="ARBA" id="ARBA00022989"/>
    </source>
</evidence>
<evidence type="ECO:0000313" key="8">
    <source>
        <dbReference type="EMBL" id="CAH3183685.1"/>
    </source>
</evidence>
<reference evidence="8 9" key="1">
    <citation type="submission" date="2022-05" db="EMBL/GenBank/DDBJ databases">
        <authorList>
            <consortium name="Genoscope - CEA"/>
            <person name="William W."/>
        </authorList>
    </citation>
    <scope>NUCLEOTIDE SEQUENCE [LARGE SCALE GENOMIC DNA]</scope>
</reference>
<feature type="transmembrane region" description="Helical" evidence="7">
    <location>
        <begin position="199"/>
        <end position="222"/>
    </location>
</feature>
<feature type="transmembrane region" description="Helical" evidence="7">
    <location>
        <begin position="255"/>
        <end position="279"/>
    </location>
</feature>
<sequence length="324" mass="37574">METTAVDLKWYQTLLFLFQIALFVADTTTNILTSLEYREQGHQQWFAVSLGLTIITLVALCIWFAMVSRRRLLSREENSVGVDNPDNISLNDRVDIEKERLYNLYLHTLTFGLMQAASQLIIQYYVYITLKEGDSVIPEVSMWISFITLTWMVTSMEVFRPVTNLKPVPRLVHKVIIFLSNAGIIMARVMAIVCFIISLSWWIVLVLGVHCFIINFTGFLLWRSNRKQDMLVSYYLRKLRGNAPFSLTHRAVLNFSWYVLFTLENAGMILGIIFSWPYSYEDDPLFWFPIVALMIVPPGNLGGILLKLFSWYCLCGCFHEQNDE</sequence>
<keyword evidence="9" id="KW-1185">Reference proteome</keyword>
<dbReference type="PANTHER" id="PTHR16024:SF6">
    <property type="entry name" value="XK-RELATED PROTEIN"/>
    <property type="match status" value="1"/>
</dbReference>
<feature type="transmembrane region" description="Helical" evidence="7">
    <location>
        <begin position="171"/>
        <end position="193"/>
    </location>
</feature>
<name>A0ABN8RYT5_9CNID</name>
<proteinExistence type="inferred from homology"/>
<comment type="subcellular location">
    <subcellularLocation>
        <location evidence="1">Cell membrane</location>
        <topology evidence="1">Multi-pass membrane protein</topology>
    </subcellularLocation>
    <subcellularLocation>
        <location evidence="7">Membrane</location>
        <topology evidence="7">Multi-pass membrane protein</topology>
    </subcellularLocation>
</comment>
<evidence type="ECO:0000256" key="6">
    <source>
        <dbReference type="ARBA" id="ARBA00023136"/>
    </source>
</evidence>
<evidence type="ECO:0000256" key="4">
    <source>
        <dbReference type="ARBA" id="ARBA00022692"/>
    </source>
</evidence>
<feature type="transmembrane region" description="Helical" evidence="7">
    <location>
        <begin position="45"/>
        <end position="66"/>
    </location>
</feature>
<gene>
    <name evidence="8" type="ORF">PEVE_00015014</name>
</gene>
<dbReference type="Proteomes" id="UP001159427">
    <property type="component" value="Unassembled WGS sequence"/>
</dbReference>
<evidence type="ECO:0000256" key="7">
    <source>
        <dbReference type="RuleBase" id="RU910716"/>
    </source>
</evidence>
<keyword evidence="6 7" id="KW-0472">Membrane</keyword>
<feature type="transmembrane region" description="Helical" evidence="7">
    <location>
        <begin position="140"/>
        <end position="159"/>
    </location>
</feature>
<feature type="transmembrane region" description="Helical" evidence="7">
    <location>
        <begin position="12"/>
        <end position="33"/>
    </location>
</feature>
<organism evidence="8 9">
    <name type="scientific">Porites evermanni</name>
    <dbReference type="NCBI Taxonomy" id="104178"/>
    <lineage>
        <taxon>Eukaryota</taxon>
        <taxon>Metazoa</taxon>
        <taxon>Cnidaria</taxon>
        <taxon>Anthozoa</taxon>
        <taxon>Hexacorallia</taxon>
        <taxon>Scleractinia</taxon>
        <taxon>Fungiina</taxon>
        <taxon>Poritidae</taxon>
        <taxon>Porites</taxon>
    </lineage>
</organism>
<feature type="transmembrane region" description="Helical" evidence="7">
    <location>
        <begin position="285"/>
        <end position="306"/>
    </location>
</feature>
<evidence type="ECO:0000313" key="9">
    <source>
        <dbReference type="Proteomes" id="UP001159427"/>
    </source>
</evidence>
<accession>A0ABN8RYT5</accession>
<comment type="similarity">
    <text evidence="2 7">Belongs to the XK family.</text>
</comment>
<feature type="transmembrane region" description="Helical" evidence="7">
    <location>
        <begin position="104"/>
        <end position="128"/>
    </location>
</feature>
<keyword evidence="4 7" id="KW-0812">Transmembrane</keyword>
<keyword evidence="5 7" id="KW-1133">Transmembrane helix</keyword>
<dbReference type="InterPro" id="IPR050895">
    <property type="entry name" value="XK-related_scramblase"/>
</dbReference>
<feature type="non-terminal residue" evidence="8">
    <location>
        <position position="324"/>
    </location>
</feature>
<dbReference type="EMBL" id="CALNXI010002144">
    <property type="protein sequence ID" value="CAH3183685.1"/>
    <property type="molecule type" value="Genomic_DNA"/>
</dbReference>
<comment type="caution">
    <text evidence="8">The sequence shown here is derived from an EMBL/GenBank/DDBJ whole genome shotgun (WGS) entry which is preliminary data.</text>
</comment>
<evidence type="ECO:0000256" key="2">
    <source>
        <dbReference type="ARBA" id="ARBA00008789"/>
    </source>
</evidence>
<dbReference type="InterPro" id="IPR018629">
    <property type="entry name" value="XK-rel"/>
</dbReference>
<keyword evidence="3" id="KW-1003">Cell membrane</keyword>